<comment type="caution">
    <text evidence="2">The sequence shown here is derived from an EMBL/GenBank/DDBJ whole genome shotgun (WGS) entry which is preliminary data.</text>
</comment>
<feature type="compositionally biased region" description="Basic and acidic residues" evidence="1">
    <location>
        <begin position="124"/>
        <end position="150"/>
    </location>
</feature>
<dbReference type="OrthoDB" id="3230534at2759"/>
<name>A0A8I3AAH5_9AGAM</name>
<feature type="compositionally biased region" description="Low complexity" evidence="1">
    <location>
        <begin position="902"/>
        <end position="921"/>
    </location>
</feature>
<proteinExistence type="predicted"/>
<protein>
    <submittedName>
        <fullName evidence="2">Uncharacterized protein</fullName>
    </submittedName>
</protein>
<evidence type="ECO:0000313" key="3">
    <source>
        <dbReference type="Proteomes" id="UP000683000"/>
    </source>
</evidence>
<dbReference type="EMBL" id="JAGFBS010000014">
    <property type="protein sequence ID" value="KAG6375425.1"/>
    <property type="molecule type" value="Genomic_DNA"/>
</dbReference>
<feature type="region of interest" description="Disordered" evidence="1">
    <location>
        <begin position="26"/>
        <end position="189"/>
    </location>
</feature>
<evidence type="ECO:0000256" key="1">
    <source>
        <dbReference type="SAM" id="MobiDB-lite"/>
    </source>
</evidence>
<feature type="compositionally biased region" description="Low complexity" evidence="1">
    <location>
        <begin position="70"/>
        <end position="85"/>
    </location>
</feature>
<feature type="compositionally biased region" description="Low complexity" evidence="1">
    <location>
        <begin position="503"/>
        <end position="518"/>
    </location>
</feature>
<feature type="region of interest" description="Disordered" evidence="1">
    <location>
        <begin position="306"/>
        <end position="430"/>
    </location>
</feature>
<dbReference type="Proteomes" id="UP000683000">
    <property type="component" value="Unassembled WGS sequence"/>
</dbReference>
<sequence length="1079" mass="118065">MRNATFLVTLMDTPGPNLLRSRLRLFRRSPSPRSADDATPQPAPSSSSHPLHDDEDEFPTPRVHPKPIHADPLPADTPAARLRALLAREPRPPRTTPPPSPPSDADSVAGPPRFGSSTSSVARDSLKDIFSRALREPGDTPQKDRLRRNSFDGSSMEITPVVDRNRGHRRAPRRSLSDEEAEKPSTWPSHITLAVSEPLALEAGRRADPSFRLSTALTFDALRARLASSRSQLMGQNPPEALYDPSTTASESQAHPKTSNSARVDPQVNSLTPYPSFQMSAQLASQSNLLEQDSEMQRAMGDVLHSENEASTSAPNVAQTTPAPSDSRPSDSLRGSKNDSKLEPRRSSYEFDPSTSSSAVNEAVDRVHPSQQEQRIHQREREWNRPRLPSRSSTPEMHHRHSQEFRSPSHSKSFSHEPVMSQSSAAWPVHRRVERRSSLASLRSFDDDHSSRPSSIGSQADCQYFPVSFLWYLNFYQIENEVSELDRERNHEREREWNKRYSPSRPSSSLSTSSNHSFTHSHSHPPRSPSAIPYLTPTHASLRRKSSRISLRSDSPTSLASSCDSLKEREEEEKEETTHERERNWNSPRPHWLSSKSPSAPLHKTRHNSLRASSSLTHLGDSNRHEDVSRVSPKPQSVLPKVDSLSATSPALLHKSGDRSDSGLEKSAVSNNHLVQSKDHTPGKSPGAVSKFGFGWNFDRSPLPPLELDDSAGHRKNTSSPVVASHIPVRSRMKGFSSVVHAASDMSLTNIVGDESISGQDYQNTVGEVVEPYSHREPPAAKNSWSQEDMVLGNDEESIGDVPPQSTTPKSRPPNLIPEKVETDTDTEVLTSPVPQDSPPLGTSASNEASFQKLNDPPRVRTPDSSSQEPLVSATPPGTPPSASPGSRFPPSETSFSLALVTPPRQTSFSSSTFRTPSSPHDLPDLPGPPSSDDDVLGGTPTKDRHVDTSSNFTLTKTPKPPGAWAATPLPPKFDRRSPSPAAFFPLESTPPAFTSTPLPRANSYPHTRTDTATDDPSEDGLLTPVGTLSRARSLPLRTPAPPGAWVATPGQSALLSNGADQSQYGSIGRRKGLPQSSF</sequence>
<feature type="compositionally biased region" description="Low complexity" evidence="1">
    <location>
        <begin position="548"/>
        <end position="558"/>
    </location>
</feature>
<accession>A0A8I3AAH5</accession>
<feature type="compositionally biased region" description="Low complexity" evidence="1">
    <location>
        <begin position="103"/>
        <end position="112"/>
    </location>
</feature>
<feature type="compositionally biased region" description="Polar residues" evidence="1">
    <location>
        <begin position="1050"/>
        <end position="1066"/>
    </location>
</feature>
<feature type="compositionally biased region" description="Basic and acidic residues" evidence="1">
    <location>
        <begin position="363"/>
        <end position="385"/>
    </location>
</feature>
<keyword evidence="3" id="KW-1185">Reference proteome</keyword>
<feature type="region of interest" description="Disordered" evidence="1">
    <location>
        <begin position="230"/>
        <end position="274"/>
    </location>
</feature>
<organism evidence="2 3">
    <name type="scientific">Boletus reticuloceps</name>
    <dbReference type="NCBI Taxonomy" id="495285"/>
    <lineage>
        <taxon>Eukaryota</taxon>
        <taxon>Fungi</taxon>
        <taxon>Dikarya</taxon>
        <taxon>Basidiomycota</taxon>
        <taxon>Agaricomycotina</taxon>
        <taxon>Agaricomycetes</taxon>
        <taxon>Agaricomycetidae</taxon>
        <taxon>Boletales</taxon>
        <taxon>Boletineae</taxon>
        <taxon>Boletaceae</taxon>
        <taxon>Boletoideae</taxon>
        <taxon>Boletus</taxon>
    </lineage>
</organism>
<gene>
    <name evidence="2" type="ORF">JVT61DRAFT_2982</name>
</gene>
<reference evidence="2" key="1">
    <citation type="submission" date="2021-03" db="EMBL/GenBank/DDBJ databases">
        <title>Evolutionary innovations through gain and loss of genes in the ectomycorrhizal Boletales.</title>
        <authorList>
            <person name="Wu G."/>
            <person name="Miyauchi S."/>
            <person name="Morin E."/>
            <person name="Yang Z.-L."/>
            <person name="Xu J."/>
            <person name="Martin F.M."/>
        </authorList>
    </citation>
    <scope>NUCLEOTIDE SEQUENCE</scope>
    <source>
        <strain evidence="2">BR01</strain>
    </source>
</reference>
<feature type="compositionally biased region" description="Basic and acidic residues" evidence="1">
    <location>
        <begin position="655"/>
        <end position="664"/>
    </location>
</feature>
<evidence type="ECO:0000313" key="2">
    <source>
        <dbReference type="EMBL" id="KAG6375425.1"/>
    </source>
</evidence>
<dbReference type="AlphaFoldDB" id="A0A8I3AAH5"/>
<feature type="compositionally biased region" description="Polar residues" evidence="1">
    <location>
        <begin position="245"/>
        <end position="274"/>
    </location>
</feature>
<feature type="region of interest" description="Disordered" evidence="1">
    <location>
        <begin position="795"/>
        <end position="1079"/>
    </location>
</feature>
<feature type="compositionally biased region" description="Pro residues" evidence="1">
    <location>
        <begin position="93"/>
        <end position="102"/>
    </location>
</feature>
<feature type="compositionally biased region" description="Basic and acidic residues" evidence="1">
    <location>
        <begin position="328"/>
        <end position="349"/>
    </location>
</feature>
<feature type="compositionally biased region" description="Polar residues" evidence="1">
    <location>
        <begin position="309"/>
        <end position="324"/>
    </location>
</feature>
<feature type="region of interest" description="Disordered" evidence="1">
    <location>
        <begin position="493"/>
        <end position="667"/>
    </location>
</feature>
<feature type="compositionally biased region" description="Polar residues" evidence="1">
    <location>
        <begin position="828"/>
        <end position="853"/>
    </location>
</feature>